<accession>A0A7J9I245</accession>
<dbReference type="AlphaFoldDB" id="A0A7J9I245"/>
<dbReference type="OrthoDB" id="10520379at2759"/>
<comment type="caution">
    <text evidence="1">The sequence shown here is derived from an EMBL/GenBank/DDBJ whole genome shotgun (WGS) entry which is preliminary data.</text>
</comment>
<name>A0A7J9I245_9ROSI</name>
<reference evidence="1 2" key="1">
    <citation type="journal article" date="2019" name="Genome Biol. Evol.">
        <title>Insights into the evolution of the New World diploid cottons (Gossypium, subgenus Houzingenia) based on genome sequencing.</title>
        <authorList>
            <person name="Grover C.E."/>
            <person name="Arick M.A. 2nd"/>
            <person name="Thrash A."/>
            <person name="Conover J.L."/>
            <person name="Sanders W.S."/>
            <person name="Peterson D.G."/>
            <person name="Frelichowski J.E."/>
            <person name="Scheffler J.A."/>
            <person name="Scheffler B.E."/>
            <person name="Wendel J.F."/>
        </authorList>
    </citation>
    <scope>NUCLEOTIDE SEQUENCE [LARGE SCALE GENOMIC DNA]</scope>
    <source>
        <strain evidence="1">0</strain>
        <tissue evidence="1">Leaf</tissue>
    </source>
</reference>
<gene>
    <name evidence="1" type="ORF">Gohar_000888</name>
</gene>
<dbReference type="Proteomes" id="UP000593560">
    <property type="component" value="Unassembled WGS sequence"/>
</dbReference>
<sequence>MRNIKDPTMIEAYACLQVVVFVEEMGFRDVEVEGDSLTYRWTKKGLLKEKGIGDSPRLSPEKLRPFGLILMN</sequence>
<evidence type="ECO:0000313" key="2">
    <source>
        <dbReference type="Proteomes" id="UP000593560"/>
    </source>
</evidence>
<organism evidence="1 2">
    <name type="scientific">Gossypium harknessii</name>
    <dbReference type="NCBI Taxonomy" id="34285"/>
    <lineage>
        <taxon>Eukaryota</taxon>
        <taxon>Viridiplantae</taxon>
        <taxon>Streptophyta</taxon>
        <taxon>Embryophyta</taxon>
        <taxon>Tracheophyta</taxon>
        <taxon>Spermatophyta</taxon>
        <taxon>Magnoliopsida</taxon>
        <taxon>eudicotyledons</taxon>
        <taxon>Gunneridae</taxon>
        <taxon>Pentapetalae</taxon>
        <taxon>rosids</taxon>
        <taxon>malvids</taxon>
        <taxon>Malvales</taxon>
        <taxon>Malvaceae</taxon>
        <taxon>Malvoideae</taxon>
        <taxon>Gossypium</taxon>
    </lineage>
</organism>
<evidence type="ECO:0000313" key="1">
    <source>
        <dbReference type="EMBL" id="MBA0816197.1"/>
    </source>
</evidence>
<protein>
    <recommendedName>
        <fullName evidence="3">RNase H type-1 domain-containing protein</fullName>
    </recommendedName>
</protein>
<keyword evidence="2" id="KW-1185">Reference proteome</keyword>
<proteinExistence type="predicted"/>
<dbReference type="EMBL" id="JABFAD010000013">
    <property type="protein sequence ID" value="MBA0816197.1"/>
    <property type="molecule type" value="Genomic_DNA"/>
</dbReference>
<evidence type="ECO:0008006" key="3">
    <source>
        <dbReference type="Google" id="ProtNLM"/>
    </source>
</evidence>